<dbReference type="OrthoDB" id="10257972at2759"/>
<feature type="compositionally biased region" description="Polar residues" evidence="2">
    <location>
        <begin position="557"/>
        <end position="597"/>
    </location>
</feature>
<feature type="region of interest" description="Disordered" evidence="2">
    <location>
        <begin position="333"/>
        <end position="635"/>
    </location>
</feature>
<dbReference type="GO" id="GO:0005737">
    <property type="term" value="C:cytoplasm"/>
    <property type="evidence" value="ECO:0007669"/>
    <property type="project" value="TreeGrafter"/>
</dbReference>
<feature type="region of interest" description="Disordered" evidence="2">
    <location>
        <begin position="258"/>
        <end position="278"/>
    </location>
</feature>
<name>A0A6J1NL63_BICAN</name>
<feature type="region of interest" description="Disordered" evidence="2">
    <location>
        <begin position="740"/>
        <end position="762"/>
    </location>
</feature>
<organism evidence="3 4">
    <name type="scientific">Bicyclus anynana</name>
    <name type="common">Squinting bush brown butterfly</name>
    <dbReference type="NCBI Taxonomy" id="110368"/>
    <lineage>
        <taxon>Eukaryota</taxon>
        <taxon>Metazoa</taxon>
        <taxon>Ecdysozoa</taxon>
        <taxon>Arthropoda</taxon>
        <taxon>Hexapoda</taxon>
        <taxon>Insecta</taxon>
        <taxon>Pterygota</taxon>
        <taxon>Neoptera</taxon>
        <taxon>Endopterygota</taxon>
        <taxon>Lepidoptera</taxon>
        <taxon>Glossata</taxon>
        <taxon>Ditrysia</taxon>
        <taxon>Papilionoidea</taxon>
        <taxon>Nymphalidae</taxon>
        <taxon>Satyrinae</taxon>
        <taxon>Satyrini</taxon>
        <taxon>Mycalesina</taxon>
        <taxon>Bicyclus</taxon>
    </lineage>
</organism>
<sequence length="960" mass="103761">MGGAVSSGRDNNELIDNLMGGNYIRTAEVERVFRALDRAEYLTPESREQAYKDLAWKNGPLHLSSPCIYSEVMEALELRPGLSFLNIGSGTGYLSTLAGLILGSAGINHGVEVHPAVVEYAMKKIQLFYEKSTVLDSSDFCEPKFYQGNGLCISPLVSVYDRVYCGAGCPEEYENYFKSLLKVGGILVMPLNDTLLQVRRVGPQRWTSRSLLSVSFATLRVPSAEETASPVTLDKLVPVRLQVLARAVVRRAMRGGVRRRQPAVREEPRPAPPAACPRRICIPLEPGDTVDGLNILHDLDSENGANEMNALLSLVISMGQNRVAGALRFDHMSASDSEDDHGDNGANPANPTAPPANPTAPPANPTAPPANPTGPPANTRPVRPDNTRPVRPDNTSLVSPDNTPLVSPDNILPARSDETPPVRPDNTPSVRPGKTPVRPDDTLSVRPDKTPAFRPEITPPVRPDNTPSVRPDDNTSPVRPDKTPSVRPDITPSVRPDKTPSVRPQITPPVRPDKTPSVRSDNTPSVRRDKTPSVRPNNTPSVRPNKTPSVRPDKTPSARSDNTPSVRPDNTPSVRPDSTPSVRPDNTPSIRPDNTPSVRPDNAPSVRPDNTPSVRLDNTNKSTFARDRPRASTLATNASTLPSFDIVPGVVNAPPSRRNGVIVANPNNNSRPNRRNLNDINSDEEDSETLNTNVTRRDEFEDEDELNSDEEDFCNIVQRLIPEPHRLSRKAILMSMYGTANGRPSTSTENAKTAADSDIDAKTTEATDDIADEAARPALSMPAEVEIDLEQLAPTAGASAMEWESAAGDEDDDTSKPKRQKLDSGLGESSPSVSSPEKSKTSDSDICGQSVCPTEEGIEDATFGDTASEDGVPVSSLDEDKQYDGSQSGSESPIESDSPVSDNEDIFDTRTRSASPCSAKSSGGGDKRGLLSFLMRRAAQELPLPLALKKFVNLGRSFEF</sequence>
<evidence type="ECO:0000256" key="1">
    <source>
        <dbReference type="ARBA" id="ARBA00005369"/>
    </source>
</evidence>
<evidence type="ECO:0000256" key="2">
    <source>
        <dbReference type="SAM" id="MobiDB-lite"/>
    </source>
</evidence>
<feature type="compositionally biased region" description="Polar residues" evidence="2">
    <location>
        <begin position="608"/>
        <end position="623"/>
    </location>
</feature>
<dbReference type="Proteomes" id="UP001652582">
    <property type="component" value="Chromosome 5"/>
</dbReference>
<dbReference type="Pfam" id="PF01135">
    <property type="entry name" value="PCMT"/>
    <property type="match status" value="1"/>
</dbReference>
<dbReference type="PANTHER" id="PTHR11579">
    <property type="entry name" value="PROTEIN-L-ISOASPARTATE O-METHYLTRANSFERASE"/>
    <property type="match status" value="1"/>
</dbReference>
<feature type="compositionally biased region" description="Acidic residues" evidence="2">
    <location>
        <begin position="700"/>
        <end position="709"/>
    </location>
</feature>
<gene>
    <name evidence="4" type="primary">LOC112052725</name>
</gene>
<reference evidence="4" key="1">
    <citation type="submission" date="2025-08" db="UniProtKB">
        <authorList>
            <consortium name="RefSeq"/>
        </authorList>
    </citation>
    <scope>IDENTIFICATION</scope>
</reference>
<dbReference type="RefSeq" id="XP_023947674.2">
    <property type="nucleotide sequence ID" value="XM_024091906.2"/>
</dbReference>
<dbReference type="SUPFAM" id="SSF53335">
    <property type="entry name" value="S-adenosyl-L-methionine-dependent methyltransferases"/>
    <property type="match status" value="1"/>
</dbReference>
<feature type="region of interest" description="Disordered" evidence="2">
    <location>
        <begin position="797"/>
        <end position="926"/>
    </location>
</feature>
<feature type="compositionally biased region" description="Polar residues" evidence="2">
    <location>
        <begin position="393"/>
        <end position="405"/>
    </location>
</feature>
<protein>
    <submittedName>
        <fullName evidence="4">Mucin-5AC</fullName>
    </submittedName>
</protein>
<dbReference type="KEGG" id="bany:112052725"/>
<feature type="compositionally biased region" description="Polar residues" evidence="2">
    <location>
        <begin position="884"/>
        <end position="901"/>
    </location>
</feature>
<feature type="compositionally biased region" description="Basic and acidic residues" evidence="2">
    <location>
        <begin position="437"/>
        <end position="451"/>
    </location>
</feature>
<evidence type="ECO:0000313" key="4">
    <source>
        <dbReference type="RefSeq" id="XP_023947674.2"/>
    </source>
</evidence>
<evidence type="ECO:0000313" key="3">
    <source>
        <dbReference type="Proteomes" id="UP001652582"/>
    </source>
</evidence>
<feature type="compositionally biased region" description="Polar residues" evidence="2">
    <location>
        <begin position="534"/>
        <end position="548"/>
    </location>
</feature>
<comment type="similarity">
    <text evidence="1">Belongs to the methyltransferase superfamily. L-isoaspartyl/D-aspartyl protein methyltransferase family.</text>
</comment>
<feature type="region of interest" description="Disordered" evidence="2">
    <location>
        <begin position="657"/>
        <end position="709"/>
    </location>
</feature>
<dbReference type="CDD" id="cd02440">
    <property type="entry name" value="AdoMet_MTases"/>
    <property type="match status" value="1"/>
</dbReference>
<dbReference type="InterPro" id="IPR029063">
    <property type="entry name" value="SAM-dependent_MTases_sf"/>
</dbReference>
<dbReference type="InterPro" id="IPR000682">
    <property type="entry name" value="PCMT"/>
</dbReference>
<dbReference type="AlphaFoldDB" id="A0A6J1NL63"/>
<proteinExistence type="inferred from homology"/>
<dbReference type="Gene3D" id="3.40.50.150">
    <property type="entry name" value="Vaccinia Virus protein VP39"/>
    <property type="match status" value="1"/>
</dbReference>
<feature type="compositionally biased region" description="Polar residues" evidence="2">
    <location>
        <begin position="742"/>
        <end position="751"/>
    </location>
</feature>
<dbReference type="GO" id="GO:0004719">
    <property type="term" value="F:protein-L-isoaspartate (D-aspartate) O-methyltransferase activity"/>
    <property type="evidence" value="ECO:0007669"/>
    <property type="project" value="InterPro"/>
</dbReference>
<feature type="compositionally biased region" description="Basic and acidic residues" evidence="2">
    <location>
        <begin position="382"/>
        <end position="391"/>
    </location>
</feature>
<feature type="compositionally biased region" description="Pro residues" evidence="2">
    <location>
        <begin position="351"/>
        <end position="375"/>
    </location>
</feature>
<dbReference type="PANTHER" id="PTHR11579:SF9">
    <property type="entry name" value="PROTEIN-L-ISOASPARTATE O-METHYLTRANSFERASE"/>
    <property type="match status" value="1"/>
</dbReference>
<dbReference type="GeneID" id="112052725"/>
<keyword evidence="3" id="KW-1185">Reference proteome</keyword>
<feature type="compositionally biased region" description="Low complexity" evidence="2">
    <location>
        <begin position="823"/>
        <end position="836"/>
    </location>
</feature>
<feature type="compositionally biased region" description="Polar residues" evidence="2">
    <location>
        <begin position="912"/>
        <end position="921"/>
    </location>
</feature>
<accession>A0A6J1NL63</accession>